<keyword evidence="7 9" id="KW-0456">Lyase</keyword>
<dbReference type="InterPro" id="IPR002028">
    <property type="entry name" value="Trp_synthase_suA"/>
</dbReference>
<evidence type="ECO:0000256" key="7">
    <source>
        <dbReference type="ARBA" id="ARBA00023239"/>
    </source>
</evidence>
<dbReference type="AlphaFoldDB" id="A0A173QU08"/>
<proteinExistence type="predicted"/>
<dbReference type="SUPFAM" id="SSF51366">
    <property type="entry name" value="Ribulose-phoshate binding barrel"/>
    <property type="match status" value="1"/>
</dbReference>
<dbReference type="EMBL" id="CYXR01000001">
    <property type="protein sequence ID" value="CUM69006.1"/>
    <property type="molecule type" value="Genomic_DNA"/>
</dbReference>
<dbReference type="GO" id="GO:0004834">
    <property type="term" value="F:tryptophan synthase activity"/>
    <property type="evidence" value="ECO:0007669"/>
    <property type="project" value="UniProtKB-EC"/>
</dbReference>
<dbReference type="EC" id="4.2.1.20" evidence="3"/>
<evidence type="ECO:0000256" key="1">
    <source>
        <dbReference type="ARBA" id="ARBA00004733"/>
    </source>
</evidence>
<evidence type="ECO:0000256" key="5">
    <source>
        <dbReference type="ARBA" id="ARBA00022822"/>
    </source>
</evidence>
<organism evidence="9 10">
    <name type="scientific">Coprococcus comes</name>
    <dbReference type="NCBI Taxonomy" id="410072"/>
    <lineage>
        <taxon>Bacteria</taxon>
        <taxon>Bacillati</taxon>
        <taxon>Bacillota</taxon>
        <taxon>Clostridia</taxon>
        <taxon>Lachnospirales</taxon>
        <taxon>Lachnospiraceae</taxon>
        <taxon>Coprococcus</taxon>
    </lineage>
</organism>
<dbReference type="Gene3D" id="3.20.20.70">
    <property type="entry name" value="Aldolase class I"/>
    <property type="match status" value="1"/>
</dbReference>
<dbReference type="PANTHER" id="PTHR43406">
    <property type="entry name" value="TRYPTOPHAN SYNTHASE, ALPHA CHAIN"/>
    <property type="match status" value="1"/>
</dbReference>
<evidence type="ECO:0000256" key="8">
    <source>
        <dbReference type="ARBA" id="ARBA00049047"/>
    </source>
</evidence>
<dbReference type="InterPro" id="IPR011060">
    <property type="entry name" value="RibuloseP-bd_barrel"/>
</dbReference>
<dbReference type="RefSeq" id="WP_055155438.1">
    <property type="nucleotide sequence ID" value="NZ_CYXR01000001.1"/>
</dbReference>
<evidence type="ECO:0000256" key="6">
    <source>
        <dbReference type="ARBA" id="ARBA00023141"/>
    </source>
</evidence>
<reference evidence="9 10" key="1">
    <citation type="submission" date="2015-09" db="EMBL/GenBank/DDBJ databases">
        <authorList>
            <consortium name="Pathogen Informatics"/>
        </authorList>
    </citation>
    <scope>NUCLEOTIDE SEQUENCE [LARGE SCALE GENOMIC DNA]</scope>
    <source>
        <strain evidence="9 10">2789STDY5834962</strain>
    </source>
</reference>
<dbReference type="InterPro" id="IPR013785">
    <property type="entry name" value="Aldolase_TIM"/>
</dbReference>
<gene>
    <name evidence="9" type="primary">trpA</name>
    <name evidence="9" type="ORF">ERS852574_00039</name>
</gene>
<comment type="pathway">
    <text evidence="1">Amino-acid biosynthesis; L-tryptophan biosynthesis; L-tryptophan from chorismate: step 5/5.</text>
</comment>
<sequence length="239" mass="27185">MEIICYLSNGYPTIEASYNMAVEYADAGCRMMEVDFPSRNPYLESDYIAGRMKKALEACDDYEKYMDSIVAIQKRLPDVKILVLAYENTVEEIGVDRFIEFCLTNNLKDILLVGLKDDIIKNKIIVAGLQVSCYVQFHLPKEEVEMAKQSNGFVYLQAKPYDTQQKNEEYPTLKDCVEYLRSCGIERPIYCGVGVHAPEDVRLVREAGGDAAFVGSTILKLHENIPAMKEKIREFKAMC</sequence>
<dbReference type="Pfam" id="PF00290">
    <property type="entry name" value="Trp_syntA"/>
    <property type="match status" value="1"/>
</dbReference>
<evidence type="ECO:0000256" key="4">
    <source>
        <dbReference type="ARBA" id="ARBA00022605"/>
    </source>
</evidence>
<keyword evidence="6" id="KW-0057">Aromatic amino acid biosynthesis</keyword>
<evidence type="ECO:0000313" key="9">
    <source>
        <dbReference type="EMBL" id="CUM69006.1"/>
    </source>
</evidence>
<dbReference type="Proteomes" id="UP000095727">
    <property type="component" value="Unassembled WGS sequence"/>
</dbReference>
<dbReference type="PANTHER" id="PTHR43406:SF1">
    <property type="entry name" value="TRYPTOPHAN SYNTHASE ALPHA CHAIN, CHLOROPLASTIC"/>
    <property type="match status" value="1"/>
</dbReference>
<evidence type="ECO:0000256" key="3">
    <source>
        <dbReference type="ARBA" id="ARBA00012043"/>
    </source>
</evidence>
<comment type="subunit">
    <text evidence="2">Tetramer of two alpha and two beta chains.</text>
</comment>
<accession>A0A173QU08</accession>
<comment type="catalytic activity">
    <reaction evidence="8">
        <text>(1S,2R)-1-C-(indol-3-yl)glycerol 3-phosphate + L-serine = D-glyceraldehyde 3-phosphate + L-tryptophan + H2O</text>
        <dbReference type="Rhea" id="RHEA:10532"/>
        <dbReference type="ChEBI" id="CHEBI:15377"/>
        <dbReference type="ChEBI" id="CHEBI:33384"/>
        <dbReference type="ChEBI" id="CHEBI:57912"/>
        <dbReference type="ChEBI" id="CHEBI:58866"/>
        <dbReference type="ChEBI" id="CHEBI:59776"/>
        <dbReference type="EC" id="4.2.1.20"/>
    </reaction>
</comment>
<keyword evidence="4" id="KW-0028">Amino-acid biosynthesis</keyword>
<dbReference type="UniPathway" id="UPA00035">
    <property type="reaction ID" value="UER00044"/>
</dbReference>
<keyword evidence="5" id="KW-0822">Tryptophan biosynthesis</keyword>
<evidence type="ECO:0000313" key="10">
    <source>
        <dbReference type="Proteomes" id="UP000095727"/>
    </source>
</evidence>
<protein>
    <recommendedName>
        <fullName evidence="3">tryptophan synthase</fullName>
        <ecNumber evidence="3">4.2.1.20</ecNumber>
    </recommendedName>
</protein>
<evidence type="ECO:0000256" key="2">
    <source>
        <dbReference type="ARBA" id="ARBA00011270"/>
    </source>
</evidence>
<name>A0A173QU08_9FIRM</name>
<dbReference type="GO" id="GO:0005829">
    <property type="term" value="C:cytosol"/>
    <property type="evidence" value="ECO:0007669"/>
    <property type="project" value="TreeGrafter"/>
</dbReference>